<dbReference type="Pfam" id="PF00512">
    <property type="entry name" value="HisKA"/>
    <property type="match status" value="1"/>
</dbReference>
<comment type="subcellular location">
    <subcellularLocation>
        <location evidence="2">Membrane</location>
        <topology evidence="2">Multi-pass membrane protein</topology>
    </subcellularLocation>
</comment>
<evidence type="ECO:0000256" key="13">
    <source>
        <dbReference type="SAM" id="Phobius"/>
    </source>
</evidence>
<dbReference type="SUPFAM" id="SSF47384">
    <property type="entry name" value="Homodimeric domain of signal transducing histidine kinase"/>
    <property type="match status" value="1"/>
</dbReference>
<dbReference type="InterPro" id="IPR005467">
    <property type="entry name" value="His_kinase_dom"/>
</dbReference>
<feature type="transmembrane region" description="Helical" evidence="13">
    <location>
        <begin position="170"/>
        <end position="192"/>
    </location>
</feature>
<evidence type="ECO:0000256" key="12">
    <source>
        <dbReference type="SAM" id="MobiDB-lite"/>
    </source>
</evidence>
<evidence type="ECO:0000259" key="15">
    <source>
        <dbReference type="PROSITE" id="PS50885"/>
    </source>
</evidence>
<keyword evidence="8 16" id="KW-0418">Kinase</keyword>
<evidence type="ECO:0000256" key="11">
    <source>
        <dbReference type="ARBA" id="ARBA00023012"/>
    </source>
</evidence>
<evidence type="ECO:0000256" key="10">
    <source>
        <dbReference type="ARBA" id="ARBA00022989"/>
    </source>
</evidence>
<dbReference type="SUPFAM" id="SSF55874">
    <property type="entry name" value="ATPase domain of HSP90 chaperone/DNA topoisomerase II/histidine kinase"/>
    <property type="match status" value="1"/>
</dbReference>
<keyword evidence="4" id="KW-0597">Phosphoprotein</keyword>
<dbReference type="PANTHER" id="PTHR45436:SF14">
    <property type="entry name" value="SENSOR PROTEIN QSEC"/>
    <property type="match status" value="1"/>
</dbReference>
<dbReference type="Gene3D" id="3.30.565.10">
    <property type="entry name" value="Histidine kinase-like ATPase, C-terminal domain"/>
    <property type="match status" value="1"/>
</dbReference>
<dbReference type="SMART" id="SM00388">
    <property type="entry name" value="HisKA"/>
    <property type="match status" value="1"/>
</dbReference>
<evidence type="ECO:0000256" key="6">
    <source>
        <dbReference type="ARBA" id="ARBA00022692"/>
    </source>
</evidence>
<keyword evidence="6 13" id="KW-0812">Transmembrane</keyword>
<dbReference type="PROSITE" id="PS50109">
    <property type="entry name" value="HIS_KIN"/>
    <property type="match status" value="1"/>
</dbReference>
<feature type="compositionally biased region" description="Basic and acidic residues" evidence="12">
    <location>
        <begin position="81"/>
        <end position="91"/>
    </location>
</feature>
<dbReference type="InterPro" id="IPR003594">
    <property type="entry name" value="HATPase_dom"/>
</dbReference>
<keyword evidence="17" id="KW-1185">Reference proteome</keyword>
<evidence type="ECO:0000313" key="17">
    <source>
        <dbReference type="Proteomes" id="UP000252419"/>
    </source>
</evidence>
<dbReference type="Gene3D" id="1.10.287.130">
    <property type="match status" value="1"/>
</dbReference>
<gene>
    <name evidence="16" type="ORF">TH5_13560</name>
</gene>
<name>A0A367UEC3_9PROT</name>
<proteinExistence type="predicted"/>
<protein>
    <recommendedName>
        <fullName evidence="3">histidine kinase</fullName>
        <ecNumber evidence="3">2.7.13.3</ecNumber>
    </recommendedName>
</protein>
<keyword evidence="13" id="KW-0472">Membrane</keyword>
<dbReference type="GO" id="GO:0005886">
    <property type="term" value="C:plasma membrane"/>
    <property type="evidence" value="ECO:0007669"/>
    <property type="project" value="TreeGrafter"/>
</dbReference>
<dbReference type="CDD" id="cd00082">
    <property type="entry name" value="HisKA"/>
    <property type="match status" value="1"/>
</dbReference>
<reference evidence="16 17" key="1">
    <citation type="submission" date="2014-07" db="EMBL/GenBank/DDBJ databases">
        <title>Draft genome sequence of Thalassospira xianhensis P-4 (MCCC 1A02616).</title>
        <authorList>
            <person name="Lai Q."/>
            <person name="Shao Z."/>
        </authorList>
    </citation>
    <scope>NUCLEOTIDE SEQUENCE [LARGE SCALE GENOMIC DNA]</scope>
    <source>
        <strain evidence="16 17">MCCC 1A02616</strain>
    </source>
</reference>
<dbReference type="GO" id="GO:0005524">
    <property type="term" value="F:ATP binding"/>
    <property type="evidence" value="ECO:0007669"/>
    <property type="project" value="UniProtKB-KW"/>
</dbReference>
<comment type="catalytic activity">
    <reaction evidence="1">
        <text>ATP + protein L-histidine = ADP + protein N-phospho-L-histidine.</text>
        <dbReference type="EC" id="2.7.13.3"/>
    </reaction>
</comment>
<dbReference type="AlphaFoldDB" id="A0A367UEC3"/>
<dbReference type="InterPro" id="IPR050428">
    <property type="entry name" value="TCS_sensor_his_kinase"/>
</dbReference>
<dbReference type="EC" id="2.7.13.3" evidence="3"/>
<dbReference type="PROSITE" id="PS50885">
    <property type="entry name" value="HAMP"/>
    <property type="match status" value="1"/>
</dbReference>
<dbReference type="RefSeq" id="WP_114122249.1">
    <property type="nucleotide sequence ID" value="NZ_JPWA01000014.1"/>
</dbReference>
<evidence type="ECO:0000256" key="2">
    <source>
        <dbReference type="ARBA" id="ARBA00004141"/>
    </source>
</evidence>
<comment type="caution">
    <text evidence="16">The sequence shown here is derived from an EMBL/GenBank/DDBJ whole genome shotgun (WGS) entry which is preliminary data.</text>
</comment>
<evidence type="ECO:0000313" key="16">
    <source>
        <dbReference type="EMBL" id="RCK05654.1"/>
    </source>
</evidence>
<evidence type="ECO:0000256" key="5">
    <source>
        <dbReference type="ARBA" id="ARBA00022679"/>
    </source>
</evidence>
<evidence type="ECO:0000256" key="7">
    <source>
        <dbReference type="ARBA" id="ARBA00022741"/>
    </source>
</evidence>
<dbReference type="GO" id="GO:0000155">
    <property type="term" value="F:phosphorelay sensor kinase activity"/>
    <property type="evidence" value="ECO:0007669"/>
    <property type="project" value="InterPro"/>
</dbReference>
<keyword evidence="5" id="KW-0808">Transferase</keyword>
<feature type="region of interest" description="Disordered" evidence="12">
    <location>
        <begin position="70"/>
        <end position="94"/>
    </location>
</feature>
<dbReference type="EMBL" id="JPWA01000014">
    <property type="protein sequence ID" value="RCK05654.1"/>
    <property type="molecule type" value="Genomic_DNA"/>
</dbReference>
<dbReference type="InterPro" id="IPR036097">
    <property type="entry name" value="HisK_dim/P_sf"/>
</dbReference>
<evidence type="ECO:0000256" key="9">
    <source>
        <dbReference type="ARBA" id="ARBA00022840"/>
    </source>
</evidence>
<feature type="domain" description="HAMP" evidence="15">
    <location>
        <begin position="193"/>
        <end position="245"/>
    </location>
</feature>
<dbReference type="InterPro" id="IPR003660">
    <property type="entry name" value="HAMP_dom"/>
</dbReference>
<keyword evidence="7" id="KW-0547">Nucleotide-binding</keyword>
<accession>A0A367UEC3</accession>
<dbReference type="PANTHER" id="PTHR45436">
    <property type="entry name" value="SENSOR HISTIDINE KINASE YKOH"/>
    <property type="match status" value="1"/>
</dbReference>
<feature type="domain" description="Histidine kinase" evidence="14">
    <location>
        <begin position="253"/>
        <end position="466"/>
    </location>
</feature>
<dbReference type="Proteomes" id="UP000252419">
    <property type="component" value="Unassembled WGS sequence"/>
</dbReference>
<dbReference type="InterPro" id="IPR036890">
    <property type="entry name" value="HATPase_C_sf"/>
</dbReference>
<keyword evidence="11" id="KW-0902">Two-component regulatory system</keyword>
<keyword evidence="9" id="KW-0067">ATP-binding</keyword>
<evidence type="ECO:0000256" key="3">
    <source>
        <dbReference type="ARBA" id="ARBA00012438"/>
    </source>
</evidence>
<dbReference type="SMART" id="SM00304">
    <property type="entry name" value="HAMP"/>
    <property type="match status" value="1"/>
</dbReference>
<evidence type="ECO:0000256" key="4">
    <source>
        <dbReference type="ARBA" id="ARBA00022553"/>
    </source>
</evidence>
<keyword evidence="10 13" id="KW-1133">Transmembrane helix</keyword>
<dbReference type="CDD" id="cd00075">
    <property type="entry name" value="HATPase"/>
    <property type="match status" value="1"/>
</dbReference>
<dbReference type="Pfam" id="PF02518">
    <property type="entry name" value="HATPase_c"/>
    <property type="match status" value="1"/>
</dbReference>
<sequence>MSKMAKNSLQFMLARRLTVTVSIFWLAGSVLAAYSMYHEMQEAFDNSLVTTAYRYAPLIDDYLQRHDGGSAQEVLPSPAKGEIRTEDHGDGDGDEELGEDYLMYQVREGGGGLLLRSYNAQENPFEAPLIEGFYNEQDFRIYTAVLLGGTRIIQVAEPLEHRREALFESVVAQFLPIVLLIPAVIIGVIVALRRGLSPVLRVRDAIEERGEGNLQPLELDDAPEEISTIVTAVNRLMEKLDAALSAERTFTAHSAHELRTPIAAALAQTQRLVLELPEDHPGRIRARQTEESLKRLSRLSEKLLQLARAEAGVGLSPTGENQRLGTTLGLVIDDLERVADGAGRIAFDPKQAAALSANIDHDAFAICMRNLIENALKHGSDQEKVMVEVIGSDTVRVSNAGDAVRPEDLDDLTSRFKRSNTRASGAGLGLSIVKTIVGNINGELTLHSPRPGKPDGFMAELRLHQS</sequence>
<dbReference type="InterPro" id="IPR003661">
    <property type="entry name" value="HisK_dim/P_dom"/>
</dbReference>
<organism evidence="16 17">
    <name type="scientific">Thalassospira xianhensis MCCC 1A02616</name>
    <dbReference type="NCBI Taxonomy" id="1177929"/>
    <lineage>
        <taxon>Bacteria</taxon>
        <taxon>Pseudomonadati</taxon>
        <taxon>Pseudomonadota</taxon>
        <taxon>Alphaproteobacteria</taxon>
        <taxon>Rhodospirillales</taxon>
        <taxon>Thalassospiraceae</taxon>
        <taxon>Thalassospira</taxon>
    </lineage>
</organism>
<evidence type="ECO:0000259" key="14">
    <source>
        <dbReference type="PROSITE" id="PS50109"/>
    </source>
</evidence>
<evidence type="ECO:0000256" key="1">
    <source>
        <dbReference type="ARBA" id="ARBA00000085"/>
    </source>
</evidence>
<dbReference type="SMART" id="SM00387">
    <property type="entry name" value="HATPase_c"/>
    <property type="match status" value="1"/>
</dbReference>
<evidence type="ECO:0000256" key="8">
    <source>
        <dbReference type="ARBA" id="ARBA00022777"/>
    </source>
</evidence>